<dbReference type="PhylomeDB" id="A8AAL2"/>
<protein>
    <submittedName>
        <fullName evidence="4">KH, type 1, domain protein</fullName>
    </submittedName>
</protein>
<dbReference type="Proteomes" id="UP000000262">
    <property type="component" value="Chromosome"/>
</dbReference>
<dbReference type="EMBL" id="CP000816">
    <property type="protein sequence ID" value="ABU81964.1"/>
    <property type="molecule type" value="Genomic_DNA"/>
</dbReference>
<dbReference type="SUPFAM" id="SSF54791">
    <property type="entry name" value="Eukaryotic type KH-domain (KH-domain type I)"/>
    <property type="match status" value="1"/>
</dbReference>
<proteinExistence type="predicted"/>
<dbReference type="Gene3D" id="3.30.1370.10">
    <property type="entry name" value="K Homology domain, type 1"/>
    <property type="match status" value="2"/>
</dbReference>
<dbReference type="InterPro" id="IPR019964">
    <property type="entry name" value="KH_domain_protein_archaea"/>
</dbReference>
<feature type="domain" description="K Homology" evidence="3">
    <location>
        <begin position="98"/>
        <end position="173"/>
    </location>
</feature>
<organism evidence="4 5">
    <name type="scientific">Ignicoccus hospitalis (strain KIN4/I / DSM 18386 / JCM 14125)</name>
    <dbReference type="NCBI Taxonomy" id="453591"/>
    <lineage>
        <taxon>Archaea</taxon>
        <taxon>Thermoproteota</taxon>
        <taxon>Thermoprotei</taxon>
        <taxon>Desulfurococcales</taxon>
        <taxon>Desulfurococcaceae</taxon>
        <taxon>Ignicoccus</taxon>
    </lineage>
</organism>
<name>A8AAL2_IGNH4</name>
<dbReference type="PROSITE" id="PS50084">
    <property type="entry name" value="KH_TYPE_1"/>
    <property type="match status" value="1"/>
</dbReference>
<evidence type="ECO:0000313" key="4">
    <source>
        <dbReference type="EMBL" id="ABU81964.1"/>
    </source>
</evidence>
<dbReference type="GO" id="GO:0003723">
    <property type="term" value="F:RNA binding"/>
    <property type="evidence" value="ECO:0007669"/>
    <property type="project" value="UniProtKB-UniRule"/>
</dbReference>
<dbReference type="PANTHER" id="PTHR12826">
    <property type="entry name" value="RIBONUCLEASE Y"/>
    <property type="match status" value="1"/>
</dbReference>
<keyword evidence="5" id="KW-1185">Reference proteome</keyword>
<dbReference type="NCBIfam" id="NF010328">
    <property type="entry name" value="PRK13763.1-3"/>
    <property type="match status" value="1"/>
</dbReference>
<dbReference type="HOGENOM" id="CLU_064992_3_1_2"/>
<evidence type="ECO:0000256" key="1">
    <source>
        <dbReference type="ARBA" id="ARBA00022884"/>
    </source>
</evidence>
<dbReference type="PANTHER" id="PTHR12826:SF13">
    <property type="entry name" value="RNA-BINDING PROTEIN PNO1"/>
    <property type="match status" value="1"/>
</dbReference>
<evidence type="ECO:0000259" key="3">
    <source>
        <dbReference type="SMART" id="SM00322"/>
    </source>
</evidence>
<dbReference type="SMR" id="A8AAL2"/>
<evidence type="ECO:0000256" key="2">
    <source>
        <dbReference type="PROSITE-ProRule" id="PRU00117"/>
    </source>
</evidence>
<gene>
    <name evidence="4" type="ordered locus">Igni_0782</name>
</gene>
<dbReference type="eggNOG" id="arCOG04150">
    <property type="taxonomic scope" value="Archaea"/>
</dbReference>
<sequence length="204" mass="23407">MNKPPIGHTRGAASLSASPMRFYLGLPPETLRKLMKRKDLLEEAMRLTKTNIRIEGGRVIIEPTDESTSLDLLNAKNLLQAIALGFDIETASLLLRDEYVMEIIDLRDVLFSRKDDKELRRILGRVIGKHGKAKRNIEEIAKVKLSISDGIIAIIGEYENVEAAKRAIEELIEGKMHSTVYRNLETSMRYLKRRNLTRYWEEFP</sequence>
<dbReference type="KEGG" id="iho:Igni_0782"/>
<accession>A8AAL2</accession>
<dbReference type="Pfam" id="PF22891">
    <property type="entry name" value="KH_PNO1_2nd"/>
    <property type="match status" value="1"/>
</dbReference>
<dbReference type="InterPro" id="IPR036612">
    <property type="entry name" value="KH_dom_type_1_sf"/>
</dbReference>
<dbReference type="STRING" id="453591.Igni_0782"/>
<reference evidence="4 5" key="1">
    <citation type="journal article" date="2008" name="Genome Biol.">
        <title>A genomic analysis of the archaeal system Ignicoccus hospitalis-Nanoarchaeum equitans.</title>
        <authorList>
            <person name="Podar M."/>
            <person name="Anderson I."/>
            <person name="Makarova K.S."/>
            <person name="Elkins J.G."/>
            <person name="Ivanova N."/>
            <person name="Wall M.A."/>
            <person name="Lykidis A."/>
            <person name="Mavromatis K."/>
            <person name="Sun H."/>
            <person name="Hudson M.E."/>
            <person name="Chen W."/>
            <person name="Deciu C."/>
            <person name="Hutchison D."/>
            <person name="Eads J.R."/>
            <person name="Anderson A."/>
            <person name="Fernandes F."/>
            <person name="Szeto E."/>
            <person name="Lapidus A."/>
            <person name="Kyrpides N.C."/>
            <person name="Saier M.H.Jr."/>
            <person name="Richardson P.M."/>
            <person name="Rachel R."/>
            <person name="Huber H."/>
            <person name="Eisen J.A."/>
            <person name="Koonin E.V."/>
            <person name="Keller M."/>
            <person name="Stetter K.O."/>
        </authorList>
    </citation>
    <scope>NUCLEOTIDE SEQUENCE [LARGE SCALE GENOMIC DNA]</scope>
    <source>
        <strain evidence="5">KIN4/I / DSM 18386 / JCM 14125</strain>
    </source>
</reference>
<evidence type="ECO:0000313" key="5">
    <source>
        <dbReference type="Proteomes" id="UP000000262"/>
    </source>
</evidence>
<keyword evidence="1 2" id="KW-0694">RNA-binding</keyword>
<dbReference type="SMART" id="SM00322">
    <property type="entry name" value="KH"/>
    <property type="match status" value="1"/>
</dbReference>
<dbReference type="InterPro" id="IPR004087">
    <property type="entry name" value="KH_dom"/>
</dbReference>
<dbReference type="NCBIfam" id="TIGR03665">
    <property type="entry name" value="arCOG04150"/>
    <property type="match status" value="1"/>
</dbReference>
<dbReference type="InterPro" id="IPR055211">
    <property type="entry name" value="KH_PNO1_2nd"/>
</dbReference>
<dbReference type="AlphaFoldDB" id="A8AAL2"/>